<name>A0ABU9CAL3_9BURK</name>
<dbReference type="RefSeq" id="WP_341408584.1">
    <property type="nucleotide sequence ID" value="NZ_JBBUTH010000001.1"/>
</dbReference>
<feature type="domain" description="Methyltransferase FkbM" evidence="1">
    <location>
        <begin position="66"/>
        <end position="215"/>
    </location>
</feature>
<dbReference type="Pfam" id="PF05050">
    <property type="entry name" value="Methyltransf_21"/>
    <property type="match status" value="1"/>
</dbReference>
<dbReference type="SUPFAM" id="SSF53335">
    <property type="entry name" value="S-adenosyl-L-methionine-dependent methyltransferases"/>
    <property type="match status" value="1"/>
</dbReference>
<reference evidence="2 3" key="1">
    <citation type="submission" date="2024-04" db="EMBL/GenBank/DDBJ databases">
        <title>Novel species of the genus Ideonella isolated from streams.</title>
        <authorList>
            <person name="Lu H."/>
        </authorList>
    </citation>
    <scope>NUCLEOTIDE SEQUENCE [LARGE SCALE GENOMIC DNA]</scope>
    <source>
        <strain evidence="2 3">DXS22W</strain>
    </source>
</reference>
<dbReference type="InterPro" id="IPR006342">
    <property type="entry name" value="FkbM_mtfrase"/>
</dbReference>
<keyword evidence="2" id="KW-0489">Methyltransferase</keyword>
<protein>
    <submittedName>
        <fullName evidence="2">FkbM family methyltransferase</fullName>
    </submittedName>
</protein>
<dbReference type="PANTHER" id="PTHR34203:SF15">
    <property type="entry name" value="SLL1173 PROTEIN"/>
    <property type="match status" value="1"/>
</dbReference>
<evidence type="ECO:0000259" key="1">
    <source>
        <dbReference type="Pfam" id="PF05050"/>
    </source>
</evidence>
<dbReference type="InterPro" id="IPR029063">
    <property type="entry name" value="SAM-dependent_MTases_sf"/>
</dbReference>
<accession>A0ABU9CAL3</accession>
<keyword evidence="2" id="KW-0808">Transferase</keyword>
<evidence type="ECO:0000313" key="2">
    <source>
        <dbReference type="EMBL" id="MEK8048911.1"/>
    </source>
</evidence>
<dbReference type="Proteomes" id="UP001365405">
    <property type="component" value="Unassembled WGS sequence"/>
</dbReference>
<dbReference type="PANTHER" id="PTHR34203">
    <property type="entry name" value="METHYLTRANSFERASE, FKBM FAMILY PROTEIN"/>
    <property type="match status" value="1"/>
</dbReference>
<sequence length="242" mass="27643">MIESRTISHGAQTLTVALRADKYEVQLYDQIFGQQPFSLSRLKRGPQLQRFYEQALAQGWKPLIVDLGANIGLSAAYFSLMWPEATVVAVEPESSNFEMLQANARQRDQIVALHRAASSRHERVEIANPETDPVGFRTRACECSGIDTVTMPELLERFSWRDGYLPFILKVDIEGYESTLFEGRCDWIDEFALMITELHDWALPTQGTSRNFLRAVADRDRDFVYIGENVFSIAHRLNVPVR</sequence>
<organism evidence="2 3">
    <name type="scientific">Pseudaquabacterium inlustre</name>
    <dbReference type="NCBI Taxonomy" id="2984192"/>
    <lineage>
        <taxon>Bacteria</taxon>
        <taxon>Pseudomonadati</taxon>
        <taxon>Pseudomonadota</taxon>
        <taxon>Betaproteobacteria</taxon>
        <taxon>Burkholderiales</taxon>
        <taxon>Sphaerotilaceae</taxon>
        <taxon>Pseudaquabacterium</taxon>
    </lineage>
</organism>
<proteinExistence type="predicted"/>
<keyword evidence="3" id="KW-1185">Reference proteome</keyword>
<dbReference type="InterPro" id="IPR052514">
    <property type="entry name" value="SAM-dependent_MTase"/>
</dbReference>
<comment type="caution">
    <text evidence="2">The sequence shown here is derived from an EMBL/GenBank/DDBJ whole genome shotgun (WGS) entry which is preliminary data.</text>
</comment>
<dbReference type="EMBL" id="JBBUTH010000001">
    <property type="protein sequence ID" value="MEK8048911.1"/>
    <property type="molecule type" value="Genomic_DNA"/>
</dbReference>
<dbReference type="GO" id="GO:0008168">
    <property type="term" value="F:methyltransferase activity"/>
    <property type="evidence" value="ECO:0007669"/>
    <property type="project" value="UniProtKB-KW"/>
</dbReference>
<dbReference type="GO" id="GO:0032259">
    <property type="term" value="P:methylation"/>
    <property type="evidence" value="ECO:0007669"/>
    <property type="project" value="UniProtKB-KW"/>
</dbReference>
<dbReference type="NCBIfam" id="TIGR01444">
    <property type="entry name" value="fkbM_fam"/>
    <property type="match status" value="1"/>
</dbReference>
<evidence type="ECO:0000313" key="3">
    <source>
        <dbReference type="Proteomes" id="UP001365405"/>
    </source>
</evidence>
<dbReference type="Gene3D" id="3.40.50.150">
    <property type="entry name" value="Vaccinia Virus protein VP39"/>
    <property type="match status" value="1"/>
</dbReference>
<gene>
    <name evidence="2" type="ORF">AACH10_01520</name>
</gene>